<evidence type="ECO:0000313" key="1">
    <source>
        <dbReference type="EMBL" id="CEG42228.1"/>
    </source>
</evidence>
<proteinExistence type="predicted"/>
<evidence type="ECO:0000313" key="2">
    <source>
        <dbReference type="Proteomes" id="UP000054928"/>
    </source>
</evidence>
<organism evidence="1 2">
    <name type="scientific">Plasmopara halstedii</name>
    <name type="common">Downy mildew of sunflower</name>
    <dbReference type="NCBI Taxonomy" id="4781"/>
    <lineage>
        <taxon>Eukaryota</taxon>
        <taxon>Sar</taxon>
        <taxon>Stramenopiles</taxon>
        <taxon>Oomycota</taxon>
        <taxon>Peronosporomycetes</taxon>
        <taxon>Peronosporales</taxon>
        <taxon>Peronosporaceae</taxon>
        <taxon>Plasmopara</taxon>
    </lineage>
</organism>
<keyword evidence="2" id="KW-1185">Reference proteome</keyword>
<dbReference type="RefSeq" id="XP_024578597.1">
    <property type="nucleotide sequence ID" value="XM_024728085.1"/>
</dbReference>
<dbReference type="Proteomes" id="UP000054928">
    <property type="component" value="Unassembled WGS sequence"/>
</dbReference>
<reference evidence="2" key="1">
    <citation type="submission" date="2014-09" db="EMBL/GenBank/DDBJ databases">
        <authorList>
            <person name="Sharma Rahul"/>
            <person name="Thines Marco"/>
        </authorList>
    </citation>
    <scope>NUCLEOTIDE SEQUENCE [LARGE SCALE GENOMIC DNA]</scope>
</reference>
<dbReference type="EMBL" id="CCYD01000610">
    <property type="protein sequence ID" value="CEG42228.1"/>
    <property type="molecule type" value="Genomic_DNA"/>
</dbReference>
<dbReference type="GeneID" id="36407576"/>
<sequence>MGSQLRQAKNEHVLAKPRLKGMSSIKRIYAGTCCVYVELNMFSSTYREVWQSCKALFAALMPRLAQICCSQAYLSITRAAQVQRCLLVQYLQLLFLSMLKVQSLNDDATICRRPSTCASKSCAVFRSINLASDCDLTEVCCTGQSVSDRLPNTVYQSVYLIEERDVYQQVHFARYHAEVNFPTLCRHVSAKRL</sequence>
<name>A0A0P1ANE2_PLAHL</name>
<dbReference type="AlphaFoldDB" id="A0A0P1ANE2"/>
<accession>A0A0P1ANE2</accession>
<protein>
    <submittedName>
        <fullName evidence="1">Uncharacterized protein</fullName>
    </submittedName>
</protein>